<evidence type="ECO:0000313" key="1">
    <source>
        <dbReference type="EMBL" id="CAJ2670905.1"/>
    </source>
</evidence>
<comment type="caution">
    <text evidence="1">The sequence shown here is derived from an EMBL/GenBank/DDBJ whole genome shotgun (WGS) entry which is preliminary data.</text>
</comment>
<dbReference type="Proteomes" id="UP001177021">
    <property type="component" value="Unassembled WGS sequence"/>
</dbReference>
<proteinExistence type="predicted"/>
<dbReference type="EMBL" id="CASHSV030000615">
    <property type="protein sequence ID" value="CAJ2670905.1"/>
    <property type="molecule type" value="Genomic_DNA"/>
</dbReference>
<gene>
    <name evidence="1" type="ORF">MILVUS5_LOCUS34871</name>
</gene>
<protein>
    <submittedName>
        <fullName evidence="1">Uncharacterized protein</fullName>
    </submittedName>
</protein>
<sequence>MKISQIDDPYGEFLELIKNFQAGRIDRRRFRARVQGLCSGNTDLIFRFNTLLKNKYQIKLKITGVKRKYVKKKKKVEENRELPWDVLDNICKTLDFHDLFQFADIQSIYKTKKVINASNFEVISNAFASHALLALSKCSEDFVLVVLCICSRNLRVYQSRNCGWVSYSSAIGNQEEKIVHFVVLHSIIYVVTNKANIGVLSLNSTNIKFLKLKSTPDVTSIHLKLVNCDEQLLLVDLMEDKMIRNVYKIDFSTMNYVKLETLGDIALFYACNGLKKDCYALSNPNKWGYERNSVYVTLFSSTICRVYSWDDKKLQKCIMLPTPDETGVFVFDWCFRHLQYEIDYSLVE</sequence>
<accession>A0ACB0LMZ9</accession>
<organism evidence="1 2">
    <name type="scientific">Trifolium pratense</name>
    <name type="common">Red clover</name>
    <dbReference type="NCBI Taxonomy" id="57577"/>
    <lineage>
        <taxon>Eukaryota</taxon>
        <taxon>Viridiplantae</taxon>
        <taxon>Streptophyta</taxon>
        <taxon>Embryophyta</taxon>
        <taxon>Tracheophyta</taxon>
        <taxon>Spermatophyta</taxon>
        <taxon>Magnoliopsida</taxon>
        <taxon>eudicotyledons</taxon>
        <taxon>Gunneridae</taxon>
        <taxon>Pentapetalae</taxon>
        <taxon>rosids</taxon>
        <taxon>fabids</taxon>
        <taxon>Fabales</taxon>
        <taxon>Fabaceae</taxon>
        <taxon>Papilionoideae</taxon>
        <taxon>50 kb inversion clade</taxon>
        <taxon>NPAAA clade</taxon>
        <taxon>Hologalegina</taxon>
        <taxon>IRL clade</taxon>
        <taxon>Trifolieae</taxon>
        <taxon>Trifolium</taxon>
    </lineage>
</organism>
<evidence type="ECO:0000313" key="2">
    <source>
        <dbReference type="Proteomes" id="UP001177021"/>
    </source>
</evidence>
<name>A0ACB0LMZ9_TRIPR</name>
<keyword evidence="2" id="KW-1185">Reference proteome</keyword>
<reference evidence="1" key="1">
    <citation type="submission" date="2023-10" db="EMBL/GenBank/DDBJ databases">
        <authorList>
            <person name="Rodriguez Cubillos JULIANA M."/>
            <person name="De Vega J."/>
        </authorList>
    </citation>
    <scope>NUCLEOTIDE SEQUENCE</scope>
</reference>